<dbReference type="AlphaFoldDB" id="A0A150KIE7"/>
<gene>
    <name evidence="2" type="ORF">B4099_1541</name>
</gene>
<protein>
    <submittedName>
        <fullName evidence="2">Uncharacterized protein</fullName>
    </submittedName>
</protein>
<dbReference type="EMBL" id="LQYI01000010">
    <property type="protein sequence ID" value="KYC73183.1"/>
    <property type="molecule type" value="Genomic_DNA"/>
</dbReference>
<comment type="caution">
    <text evidence="2">The sequence shown here is derived from an EMBL/GenBank/DDBJ whole genome shotgun (WGS) entry which is preliminary data.</text>
</comment>
<dbReference type="Proteomes" id="UP000075304">
    <property type="component" value="Unassembled WGS sequence"/>
</dbReference>
<evidence type="ECO:0000313" key="3">
    <source>
        <dbReference type="Proteomes" id="UP000075304"/>
    </source>
</evidence>
<name>A0A150KIE7_HEYCO</name>
<dbReference type="PATRIC" id="fig|1398.25.peg.40"/>
<accession>A0A150KIE7</accession>
<evidence type="ECO:0000313" key="2">
    <source>
        <dbReference type="EMBL" id="KYC73183.1"/>
    </source>
</evidence>
<sequence>MVEKSADMCGKSAEMPKKSAERCENQRKEEKAGERDVLPF</sequence>
<organism evidence="2 3">
    <name type="scientific">Heyndrickxia coagulans</name>
    <name type="common">Weizmannia coagulans</name>
    <dbReference type="NCBI Taxonomy" id="1398"/>
    <lineage>
        <taxon>Bacteria</taxon>
        <taxon>Bacillati</taxon>
        <taxon>Bacillota</taxon>
        <taxon>Bacilli</taxon>
        <taxon>Bacillales</taxon>
        <taxon>Bacillaceae</taxon>
        <taxon>Heyndrickxia</taxon>
    </lineage>
</organism>
<evidence type="ECO:0000256" key="1">
    <source>
        <dbReference type="SAM" id="MobiDB-lite"/>
    </source>
</evidence>
<proteinExistence type="predicted"/>
<feature type="region of interest" description="Disordered" evidence="1">
    <location>
        <begin position="1"/>
        <end position="40"/>
    </location>
</feature>
<reference evidence="2 3" key="1">
    <citation type="submission" date="2016-01" db="EMBL/GenBank/DDBJ databases">
        <title>Genome Sequences of Twelve Sporeforming Bacillus Species Isolated from Foods.</title>
        <authorList>
            <person name="Berendsen E.M."/>
            <person name="Wells-Bennik M.H."/>
            <person name="Krawcyk A.O."/>
            <person name="De Jong A."/>
            <person name="Holsappel S."/>
            <person name="Eijlander R.T."/>
            <person name="Kuipers O.P."/>
        </authorList>
    </citation>
    <scope>NUCLEOTIDE SEQUENCE [LARGE SCALE GENOMIC DNA]</scope>
    <source>
        <strain evidence="2 3">B4099</strain>
    </source>
</reference>
<feature type="compositionally biased region" description="Basic and acidic residues" evidence="1">
    <location>
        <begin position="14"/>
        <end position="40"/>
    </location>
</feature>